<dbReference type="Gene3D" id="3.80.10.10">
    <property type="entry name" value="Ribonuclease Inhibitor"/>
    <property type="match status" value="1"/>
</dbReference>
<accession>A2DC93</accession>
<feature type="transmembrane region" description="Helical" evidence="1">
    <location>
        <begin position="625"/>
        <end position="650"/>
    </location>
</feature>
<evidence type="ECO:0000313" key="3">
    <source>
        <dbReference type="Proteomes" id="UP000001542"/>
    </source>
</evidence>
<protein>
    <submittedName>
        <fullName evidence="2">Leucine Rich Repeat family protein</fullName>
    </submittedName>
</protein>
<keyword evidence="1" id="KW-0812">Transmembrane</keyword>
<evidence type="ECO:0000313" key="2">
    <source>
        <dbReference type="EMBL" id="EAY21830.1"/>
    </source>
</evidence>
<feature type="transmembrane region" description="Helical" evidence="1">
    <location>
        <begin position="596"/>
        <end position="613"/>
    </location>
</feature>
<evidence type="ECO:0000256" key="1">
    <source>
        <dbReference type="SAM" id="Phobius"/>
    </source>
</evidence>
<dbReference type="InParanoid" id="A2DC93"/>
<sequence>MRNDLIQINKIQITPQHYRLLRHIIRIRDFAELQMKAAIRTLPNDYYCLKPGGKVNNVIYLNKITFLDLSGCGLKYFRLRPFSELICLILKDNKTLRDIKYSDGYNSYNPRSRSKLNYVDLTNCVNSNAIANDLYNIIPGIQVITGQTQITNIPENNSTNHIETVNNPEIFALQNNQNRYTKGSELHECFDSSNLEELNYLQENLFEEMLSRISFVVFTNIDREVTAINPIIEEGEFISEEEFANKTTVYNESLQVKPSCEFIVCKRDDKNYQIIKDYLEKKCGMVIADESSQFEFIGADFKTMARINYAGYRYAPFNYNLQLFVMKKLSLSNLGLGNDELKMISDCCPFLEYLDMNGNQITRLDFNGTVLDNLTHLDLGNNHFFEDGTDYLENQLKLLKSLKYLVIEASFTKDYTEFFRKFREIEVLNTMNNPFPLSPPERLAVKMLNFESNNMDAIEVNNKLSISKNNTFLTIMNDNFTYKDDLFEDSKFRRYKVRNNGSNFEQVEADEEDRYRNPQGNKSDNSSFEVTKLTAFLDYFLVFFEKAQYIRYFTASNDWSSYPKYIQGITFTLFTYVNQFFLFFRNARLVLPFDNFIEFFWYGLLPIFMMWFMQKHISHSKLIKYYSMFWHLTISVSILVILLISEFTYNLVVKGTKFRYEYIWWVLIDIAISICSFFLSKKVTRPMESKEIREWSNIKQQICLSFIVLMQFPSMEFMFKNMKCNHGYYSSFPSVDCSWKLMPSYAILFLLFNCFAYFWFFINTIQHIHKNAHKTLELSDKESYWRSIWNYSKDEVWRTIFLRIGSDDSSRFKKLNENFGKYNDFMHYHLNPAKILSEGRTFASSWFVILDFTYRLLVSIDDFFELKSIFTLLATMAILVIYIFIPSKFNFYERATDLIFTIGTLFMSLSTIFGNFKHHSASSITLIIAVVGWTISYTFMLIGLIISFLPTRLEKANSWAMKRWYTGERIE</sequence>
<dbReference type="SUPFAM" id="SSF52047">
    <property type="entry name" value="RNI-like"/>
    <property type="match status" value="1"/>
</dbReference>
<feature type="transmembrane region" description="Helical" evidence="1">
    <location>
        <begin position="739"/>
        <end position="762"/>
    </location>
</feature>
<feature type="transmembrane region" description="Helical" evidence="1">
    <location>
        <begin position="866"/>
        <end position="885"/>
    </location>
</feature>
<feature type="transmembrane region" description="Helical" evidence="1">
    <location>
        <begin position="897"/>
        <end position="916"/>
    </location>
</feature>
<dbReference type="VEuPathDB" id="TrichDB:TVAG_248890"/>
<proteinExistence type="predicted"/>
<name>A2DC93_TRIV3</name>
<feature type="transmembrane region" description="Helical" evidence="1">
    <location>
        <begin position="662"/>
        <end position="680"/>
    </location>
</feature>
<dbReference type="AlphaFoldDB" id="A2DC93"/>
<dbReference type="VEuPathDB" id="TrichDB:TVAGG3_0957990"/>
<gene>
    <name evidence="2" type="ORF">TVAG_248890</name>
</gene>
<dbReference type="KEGG" id="tva:5467377"/>
<keyword evidence="1" id="KW-0472">Membrane</keyword>
<feature type="transmembrane region" description="Helical" evidence="1">
    <location>
        <begin position="701"/>
        <end position="719"/>
    </location>
</feature>
<dbReference type="InterPro" id="IPR032675">
    <property type="entry name" value="LRR_dom_sf"/>
</dbReference>
<dbReference type="Proteomes" id="UP000001542">
    <property type="component" value="Unassembled WGS sequence"/>
</dbReference>
<reference evidence="2" key="1">
    <citation type="submission" date="2006-10" db="EMBL/GenBank/DDBJ databases">
        <authorList>
            <person name="Amadeo P."/>
            <person name="Zhao Q."/>
            <person name="Wortman J."/>
            <person name="Fraser-Liggett C."/>
            <person name="Carlton J."/>
        </authorList>
    </citation>
    <scope>NUCLEOTIDE SEQUENCE</scope>
    <source>
        <strain evidence="2">G3</strain>
    </source>
</reference>
<reference evidence="2" key="2">
    <citation type="journal article" date="2007" name="Science">
        <title>Draft genome sequence of the sexually transmitted pathogen Trichomonas vaginalis.</title>
        <authorList>
            <person name="Carlton J.M."/>
            <person name="Hirt R.P."/>
            <person name="Silva J.C."/>
            <person name="Delcher A.L."/>
            <person name="Schatz M."/>
            <person name="Zhao Q."/>
            <person name="Wortman J.R."/>
            <person name="Bidwell S.L."/>
            <person name="Alsmark U.C.M."/>
            <person name="Besteiro S."/>
            <person name="Sicheritz-Ponten T."/>
            <person name="Noel C.J."/>
            <person name="Dacks J.B."/>
            <person name="Foster P.G."/>
            <person name="Simillion C."/>
            <person name="Van de Peer Y."/>
            <person name="Miranda-Saavedra D."/>
            <person name="Barton G.J."/>
            <person name="Westrop G.D."/>
            <person name="Mueller S."/>
            <person name="Dessi D."/>
            <person name="Fiori P.L."/>
            <person name="Ren Q."/>
            <person name="Paulsen I."/>
            <person name="Zhang H."/>
            <person name="Bastida-Corcuera F.D."/>
            <person name="Simoes-Barbosa A."/>
            <person name="Brown M.T."/>
            <person name="Hayes R.D."/>
            <person name="Mukherjee M."/>
            <person name="Okumura C.Y."/>
            <person name="Schneider R."/>
            <person name="Smith A.J."/>
            <person name="Vanacova S."/>
            <person name="Villalvazo M."/>
            <person name="Haas B.J."/>
            <person name="Pertea M."/>
            <person name="Feldblyum T.V."/>
            <person name="Utterback T.R."/>
            <person name="Shu C.L."/>
            <person name="Osoegawa K."/>
            <person name="de Jong P.J."/>
            <person name="Hrdy I."/>
            <person name="Horvathova L."/>
            <person name="Zubacova Z."/>
            <person name="Dolezal P."/>
            <person name="Malik S.B."/>
            <person name="Logsdon J.M. Jr."/>
            <person name="Henze K."/>
            <person name="Gupta A."/>
            <person name="Wang C.C."/>
            <person name="Dunne R.L."/>
            <person name="Upcroft J.A."/>
            <person name="Upcroft P."/>
            <person name="White O."/>
            <person name="Salzberg S.L."/>
            <person name="Tang P."/>
            <person name="Chiu C.-H."/>
            <person name="Lee Y.-S."/>
            <person name="Embley T.M."/>
            <person name="Coombs G.H."/>
            <person name="Mottram J.C."/>
            <person name="Tachezy J."/>
            <person name="Fraser-Liggett C.M."/>
            <person name="Johnson P.J."/>
        </authorList>
    </citation>
    <scope>NUCLEOTIDE SEQUENCE [LARGE SCALE GENOMIC DNA]</scope>
    <source>
        <strain evidence="2">G3</strain>
    </source>
</reference>
<keyword evidence="1" id="KW-1133">Transmembrane helix</keyword>
<organism evidence="2 3">
    <name type="scientific">Trichomonas vaginalis (strain ATCC PRA-98 / G3)</name>
    <dbReference type="NCBI Taxonomy" id="412133"/>
    <lineage>
        <taxon>Eukaryota</taxon>
        <taxon>Metamonada</taxon>
        <taxon>Parabasalia</taxon>
        <taxon>Trichomonadida</taxon>
        <taxon>Trichomonadidae</taxon>
        <taxon>Trichomonas</taxon>
    </lineage>
</organism>
<dbReference type="RefSeq" id="XP_001582816.1">
    <property type="nucleotide sequence ID" value="XM_001582766.1"/>
</dbReference>
<keyword evidence="3" id="KW-1185">Reference proteome</keyword>
<dbReference type="EMBL" id="DS113187">
    <property type="protein sequence ID" value="EAY21830.1"/>
    <property type="molecule type" value="Genomic_DNA"/>
</dbReference>
<feature type="transmembrane region" description="Helical" evidence="1">
    <location>
        <begin position="922"/>
        <end position="949"/>
    </location>
</feature>